<evidence type="ECO:0000256" key="4">
    <source>
        <dbReference type="ARBA" id="ARBA00006929"/>
    </source>
</evidence>
<dbReference type="PANTHER" id="PTHR34933">
    <property type="entry name" value="FLAGELLAR L-RING PROTEIN"/>
    <property type="match status" value="1"/>
</dbReference>
<dbReference type="RefSeq" id="WP_136894323.1">
    <property type="nucleotide sequence ID" value="NZ_SWJE01000005.1"/>
</dbReference>
<dbReference type="GO" id="GO:0071973">
    <property type="term" value="P:bacterial-type flagellum-dependent cell motility"/>
    <property type="evidence" value="ECO:0007669"/>
    <property type="project" value="InterPro"/>
</dbReference>
<dbReference type="Proteomes" id="UP000305539">
    <property type="component" value="Unassembled WGS sequence"/>
</dbReference>
<reference evidence="10 11" key="1">
    <citation type="submission" date="2019-04" db="EMBL/GenBank/DDBJ databases">
        <title>Trinickia sp. 7GSK02, isolated from subtropical forest soil.</title>
        <authorList>
            <person name="Gao Z.-H."/>
            <person name="Qiu L.-H."/>
        </authorList>
    </citation>
    <scope>NUCLEOTIDE SEQUENCE [LARGE SCALE GENOMIC DNA]</scope>
    <source>
        <strain evidence="10 11">7GSK02</strain>
    </source>
</reference>
<proteinExistence type="inferred from homology"/>
<dbReference type="EMBL" id="SWJE01000005">
    <property type="protein sequence ID" value="TKC89502.1"/>
    <property type="molecule type" value="Genomic_DNA"/>
</dbReference>
<dbReference type="GO" id="GO:0009279">
    <property type="term" value="C:cell outer membrane"/>
    <property type="evidence" value="ECO:0007669"/>
    <property type="project" value="UniProtKB-SubCell"/>
</dbReference>
<evidence type="ECO:0000256" key="7">
    <source>
        <dbReference type="ARBA" id="ARBA00023143"/>
    </source>
</evidence>
<keyword evidence="10" id="KW-0969">Cilium</keyword>
<keyword evidence="6" id="KW-0472">Membrane</keyword>
<evidence type="ECO:0000256" key="6">
    <source>
        <dbReference type="ARBA" id="ARBA00023136"/>
    </source>
</evidence>
<evidence type="ECO:0000313" key="11">
    <source>
        <dbReference type="Proteomes" id="UP000305539"/>
    </source>
</evidence>
<comment type="subcellular location">
    <subcellularLocation>
        <location evidence="2">Bacterial flagellum basal body</location>
    </subcellularLocation>
    <subcellularLocation>
        <location evidence="3">Cell outer membrane</location>
    </subcellularLocation>
</comment>
<keyword evidence="10" id="KW-0282">Flagellum</keyword>
<comment type="caution">
    <text evidence="10">The sequence shown here is derived from an EMBL/GenBank/DDBJ whole genome shotgun (WGS) entry which is preliminary data.</text>
</comment>
<evidence type="ECO:0000256" key="1">
    <source>
        <dbReference type="ARBA" id="ARBA00002591"/>
    </source>
</evidence>
<accession>A0A4U1I7V0</accession>
<comment type="function">
    <text evidence="1">Assembles around the rod to form the L-ring and probably protects the motor/basal body from shearing forces during rotation.</text>
</comment>
<evidence type="ECO:0000256" key="3">
    <source>
        <dbReference type="ARBA" id="ARBA00004442"/>
    </source>
</evidence>
<evidence type="ECO:0000256" key="8">
    <source>
        <dbReference type="ARBA" id="ARBA00023237"/>
    </source>
</evidence>
<gene>
    <name evidence="10" type="ORF">FAZ69_11275</name>
</gene>
<dbReference type="OrthoDB" id="9789463at2"/>
<sequence length="225" mass="23518">MITSRAAVRAALAAATASLAACSSPQQSIVETPMYPPLQSAPLNVNTEGSIYQTSTALLMYETPRAQHIGDVLTIQLSESYTDSDVTDAAANRSSDITADAADKSTKAASSLAKLFNIGSASTEFKGHGNISNTSGMTGELAVTVIGTLPSGNLLVSGEKVIATRGQHERMRLSGVVNPKDIGINNYVPSSKVANARIEQAGVGMLNDATTLGWLQHMFLSVLTY</sequence>
<comment type="similarity">
    <text evidence="4">Belongs to the FlgH family.</text>
</comment>
<feature type="signal peptide" evidence="9">
    <location>
        <begin position="1"/>
        <end position="20"/>
    </location>
</feature>
<dbReference type="GO" id="GO:0003774">
    <property type="term" value="F:cytoskeletal motor activity"/>
    <property type="evidence" value="ECO:0007669"/>
    <property type="project" value="InterPro"/>
</dbReference>
<keyword evidence="10" id="KW-0966">Cell projection</keyword>
<feature type="chain" id="PRO_5020840875" evidence="9">
    <location>
        <begin position="21"/>
        <end position="225"/>
    </location>
</feature>
<dbReference type="PRINTS" id="PR01008">
    <property type="entry name" value="FLGLRINGFLGH"/>
</dbReference>
<evidence type="ECO:0000256" key="5">
    <source>
        <dbReference type="ARBA" id="ARBA00022729"/>
    </source>
</evidence>
<dbReference type="InterPro" id="IPR000527">
    <property type="entry name" value="Flag_Lring"/>
</dbReference>
<organism evidence="10 11">
    <name type="scientific">Trinickia terrae</name>
    <dbReference type="NCBI Taxonomy" id="2571161"/>
    <lineage>
        <taxon>Bacteria</taxon>
        <taxon>Pseudomonadati</taxon>
        <taxon>Pseudomonadota</taxon>
        <taxon>Betaproteobacteria</taxon>
        <taxon>Burkholderiales</taxon>
        <taxon>Burkholderiaceae</taxon>
        <taxon>Trinickia</taxon>
    </lineage>
</organism>
<dbReference type="PANTHER" id="PTHR34933:SF1">
    <property type="entry name" value="FLAGELLAR L-RING PROTEIN"/>
    <property type="match status" value="1"/>
</dbReference>
<evidence type="ECO:0000256" key="9">
    <source>
        <dbReference type="SAM" id="SignalP"/>
    </source>
</evidence>
<name>A0A4U1I7V0_9BURK</name>
<evidence type="ECO:0000313" key="10">
    <source>
        <dbReference type="EMBL" id="TKC89502.1"/>
    </source>
</evidence>
<keyword evidence="11" id="KW-1185">Reference proteome</keyword>
<evidence type="ECO:0000256" key="2">
    <source>
        <dbReference type="ARBA" id="ARBA00004117"/>
    </source>
</evidence>
<dbReference type="GO" id="GO:0009427">
    <property type="term" value="C:bacterial-type flagellum basal body, distal rod, L ring"/>
    <property type="evidence" value="ECO:0007669"/>
    <property type="project" value="InterPro"/>
</dbReference>
<dbReference type="AlphaFoldDB" id="A0A4U1I7V0"/>
<protein>
    <submittedName>
        <fullName evidence="10">Flagellar basal body L-ring protein FlgH</fullName>
    </submittedName>
</protein>
<keyword evidence="8" id="KW-0998">Cell outer membrane</keyword>
<keyword evidence="5 9" id="KW-0732">Signal</keyword>
<dbReference type="Pfam" id="PF02107">
    <property type="entry name" value="FlgH"/>
    <property type="match status" value="1"/>
</dbReference>
<keyword evidence="7" id="KW-0975">Bacterial flagellum</keyword>
<dbReference type="PROSITE" id="PS51257">
    <property type="entry name" value="PROKAR_LIPOPROTEIN"/>
    <property type="match status" value="1"/>
</dbReference>